<evidence type="ECO:0000313" key="3">
    <source>
        <dbReference type="Proteomes" id="UP001239462"/>
    </source>
</evidence>
<sequence>MPDNAQLAQLFERQDVLDAWLASDACKTIKRLKTFELSRKVFEGNYGEWERAIVSRHTDDPKQILMDGRDRTWVEDYLVEVTRTFHNLAASAFTLVDHSRKFHAELYATDNLIPDYQQHVDDTFVNPAEPHVVKCLRNYVQHKSLPLVNASFGLQFSPTGGIINWSVELNTARLLEDFDWTAQARSFVEQSAPKLDLAALLRTYRDLVVNFQDWFASEQHRVHKGAFDQRDVVNQRLQELNPANGHAPETDVEVASATNSTEDQGSE</sequence>
<dbReference type="EMBL" id="JASZZN010000019">
    <property type="protein sequence ID" value="MDM4018169.1"/>
    <property type="molecule type" value="Genomic_DNA"/>
</dbReference>
<protein>
    <submittedName>
        <fullName evidence="2">Uncharacterized protein</fullName>
    </submittedName>
</protein>
<proteinExistence type="predicted"/>
<dbReference type="Proteomes" id="UP001239462">
    <property type="component" value="Unassembled WGS sequence"/>
</dbReference>
<dbReference type="RefSeq" id="WP_289165844.1">
    <property type="nucleotide sequence ID" value="NZ_JASZZN010000019.1"/>
</dbReference>
<evidence type="ECO:0000313" key="2">
    <source>
        <dbReference type="EMBL" id="MDM4018169.1"/>
    </source>
</evidence>
<organism evidence="2 3">
    <name type="scientific">Roseiconus lacunae</name>
    <dbReference type="NCBI Taxonomy" id="2605694"/>
    <lineage>
        <taxon>Bacteria</taxon>
        <taxon>Pseudomonadati</taxon>
        <taxon>Planctomycetota</taxon>
        <taxon>Planctomycetia</taxon>
        <taxon>Pirellulales</taxon>
        <taxon>Pirellulaceae</taxon>
        <taxon>Roseiconus</taxon>
    </lineage>
</organism>
<feature type="compositionally biased region" description="Polar residues" evidence="1">
    <location>
        <begin position="256"/>
        <end position="267"/>
    </location>
</feature>
<feature type="region of interest" description="Disordered" evidence="1">
    <location>
        <begin position="242"/>
        <end position="267"/>
    </location>
</feature>
<gene>
    <name evidence="2" type="ORF">QTN89_22155</name>
</gene>
<comment type="caution">
    <text evidence="2">The sequence shown here is derived from an EMBL/GenBank/DDBJ whole genome shotgun (WGS) entry which is preliminary data.</text>
</comment>
<evidence type="ECO:0000256" key="1">
    <source>
        <dbReference type="SAM" id="MobiDB-lite"/>
    </source>
</evidence>
<reference evidence="2 3" key="1">
    <citation type="submission" date="2023-06" db="EMBL/GenBank/DDBJ databases">
        <title>Roseiconus lacunae JC819 isolated from Gulf of Mannar region, Tamil Nadu.</title>
        <authorList>
            <person name="Pk S."/>
            <person name="Ch S."/>
            <person name="Ch V.R."/>
        </authorList>
    </citation>
    <scope>NUCLEOTIDE SEQUENCE [LARGE SCALE GENOMIC DNA]</scope>
    <source>
        <strain evidence="2 3">JC819</strain>
    </source>
</reference>
<name>A0ABT7PPF4_9BACT</name>
<keyword evidence="3" id="KW-1185">Reference proteome</keyword>
<accession>A0ABT7PPF4</accession>